<dbReference type="Proteomes" id="UP000544222">
    <property type="component" value="Unassembled WGS sequence"/>
</dbReference>
<feature type="transmembrane region" description="Helical" evidence="1">
    <location>
        <begin position="126"/>
        <end position="146"/>
    </location>
</feature>
<dbReference type="RefSeq" id="WP_183412482.1">
    <property type="nucleotide sequence ID" value="NZ_JACHYB010000001.1"/>
</dbReference>
<keyword evidence="2" id="KW-0012">Acyltransferase</keyword>
<dbReference type="AlphaFoldDB" id="A0A7W5DPG1"/>
<feature type="transmembrane region" description="Helical" evidence="1">
    <location>
        <begin position="153"/>
        <end position="171"/>
    </location>
</feature>
<name>A0A7W5DPG1_9PORP</name>
<gene>
    <name evidence="2" type="ORF">FHX64_000774</name>
</gene>
<keyword evidence="2" id="KW-0808">Transferase</keyword>
<feature type="transmembrane region" description="Helical" evidence="1">
    <location>
        <begin position="267"/>
        <end position="290"/>
    </location>
</feature>
<accession>A0A7W5DPG1</accession>
<reference evidence="2 3" key="1">
    <citation type="submission" date="2020-08" db="EMBL/GenBank/DDBJ databases">
        <title>Genomic Encyclopedia of Type Strains, Phase IV (KMG-IV): sequencing the most valuable type-strain genomes for metagenomic binning, comparative biology and taxonomic classification.</title>
        <authorList>
            <person name="Goeker M."/>
        </authorList>
    </citation>
    <scope>NUCLEOTIDE SEQUENCE [LARGE SCALE GENOMIC DNA]</scope>
    <source>
        <strain evidence="2 3">DSM 27471</strain>
    </source>
</reference>
<feature type="transmembrane region" description="Helical" evidence="1">
    <location>
        <begin position="56"/>
        <end position="76"/>
    </location>
</feature>
<feature type="transmembrane region" description="Helical" evidence="1">
    <location>
        <begin position="209"/>
        <end position="227"/>
    </location>
</feature>
<keyword evidence="1" id="KW-1133">Transmembrane helix</keyword>
<organism evidence="2 3">
    <name type="scientific">Microbacter margulisiae</name>
    <dbReference type="NCBI Taxonomy" id="1350067"/>
    <lineage>
        <taxon>Bacteria</taxon>
        <taxon>Pseudomonadati</taxon>
        <taxon>Bacteroidota</taxon>
        <taxon>Bacteroidia</taxon>
        <taxon>Bacteroidales</taxon>
        <taxon>Porphyromonadaceae</taxon>
        <taxon>Microbacter</taxon>
    </lineage>
</organism>
<feature type="transmembrane region" description="Helical" evidence="1">
    <location>
        <begin position="21"/>
        <end position="44"/>
    </location>
</feature>
<feature type="transmembrane region" description="Helical" evidence="1">
    <location>
        <begin position="311"/>
        <end position="328"/>
    </location>
</feature>
<proteinExistence type="predicted"/>
<dbReference type="PANTHER" id="PTHR31061:SF24">
    <property type="entry name" value="LD22376P"/>
    <property type="match status" value="1"/>
</dbReference>
<keyword evidence="3" id="KW-1185">Reference proteome</keyword>
<protein>
    <submittedName>
        <fullName evidence="2">Putative acyltransferase</fullName>
    </submittedName>
</protein>
<feature type="transmembrane region" description="Helical" evidence="1">
    <location>
        <begin position="348"/>
        <end position="370"/>
    </location>
</feature>
<comment type="caution">
    <text evidence="2">The sequence shown here is derived from an EMBL/GenBank/DDBJ whole genome shotgun (WGS) entry which is preliminary data.</text>
</comment>
<evidence type="ECO:0000313" key="3">
    <source>
        <dbReference type="Proteomes" id="UP000544222"/>
    </source>
</evidence>
<dbReference type="PANTHER" id="PTHR31061">
    <property type="entry name" value="LD22376P"/>
    <property type="match status" value="1"/>
</dbReference>
<dbReference type="EMBL" id="JACHYB010000001">
    <property type="protein sequence ID" value="MBB3186611.1"/>
    <property type="molecule type" value="Genomic_DNA"/>
</dbReference>
<keyword evidence="1" id="KW-0812">Transmembrane</keyword>
<feature type="transmembrane region" description="Helical" evidence="1">
    <location>
        <begin position="239"/>
        <end position="261"/>
    </location>
</feature>
<evidence type="ECO:0000313" key="2">
    <source>
        <dbReference type="EMBL" id="MBB3186611.1"/>
    </source>
</evidence>
<dbReference type="GO" id="GO:0016746">
    <property type="term" value="F:acyltransferase activity"/>
    <property type="evidence" value="ECO:0007669"/>
    <property type="project" value="UniProtKB-KW"/>
</dbReference>
<feature type="transmembrane region" description="Helical" evidence="1">
    <location>
        <begin position="88"/>
        <end position="106"/>
    </location>
</feature>
<keyword evidence="1" id="KW-0472">Membrane</keyword>
<sequence length="379" mass="42830">MTSSSTSTVTERFTALDVFRGLTICFMIIVNTSGNGATTFWPLRHSDWNGFTPTDLVFPSFLFAVGNALSFVMKKWTKMKQSEVLIKILKRTALIFLIGYLMYWFPFFHLDAQSHLVLSPISHTRIMGVLQRIALCYGIVALMVYYWGDKKTLILGVILLFAYWAILLLFGTPGAEYTKTGNAELRLDTWVFGTNHLYTGEGFPFDPEGILSTLPALFNVIGGYLVGRYIQRKGKNYDMLAKLLLAGAALLFIAYCWNPLFPVNKKIWTSSFAVLTVGLDCILLGAIMYVMDFLGKTRGSSFFLVAGRNPLMIYLMSELGATLLWLIPVGGTPLYSWLYMHVFSNAGAYFGALLFAIWWMLTCWLLGYILDKKRIYIKL</sequence>
<evidence type="ECO:0000256" key="1">
    <source>
        <dbReference type="SAM" id="Phobius"/>
    </source>
</evidence>